<keyword evidence="1" id="KW-0150">Chloroplast</keyword>
<dbReference type="Gramene" id="CMV120CT">
    <property type="protein sequence ID" value="CMV120CT"/>
    <property type="gene ID" value="CMV120C"/>
</dbReference>
<reference evidence="1" key="1">
    <citation type="journal article" date="2003" name="DNA Res.">
        <title>Complete sequence and analysis of the plastid genome of the unicellular red alga Cyanidioschyzon merolae.</title>
        <authorList>
            <person name="Ohta N."/>
            <person name="Matsuzaki M."/>
            <person name="Misumi O."/>
            <person name="Miyagishima S."/>
            <person name="Nozaki H."/>
            <person name="Tanaka K."/>
            <person name="Shin-i T."/>
            <person name="Kohara Y."/>
            <person name="Kuroiwa T."/>
        </authorList>
    </citation>
    <scope>NUCLEOTIDE SEQUENCE [LARGE SCALE GENOMIC DNA]</scope>
    <source>
        <strain evidence="1">10D</strain>
    </source>
</reference>
<dbReference type="RefSeq" id="NP_849031.1">
    <property type="nucleotide sequence ID" value="NC_004799.1"/>
</dbReference>
<keyword evidence="1" id="KW-0934">Plastid</keyword>
<dbReference type="HOGENOM" id="CLU_1858105_0_0_1"/>
<accession>Q85FZ9</accession>
<dbReference type="AlphaFoldDB" id="Q85FZ9"/>
<evidence type="ECO:0000313" key="2">
    <source>
        <dbReference type="Proteomes" id="UP000007014"/>
    </source>
</evidence>
<dbReference type="GeneID" id="844911"/>
<organism evidence="1 2">
    <name type="scientific">Cyanidioschyzon merolae (strain NIES-3377 / 10D)</name>
    <name type="common">Unicellular red alga</name>
    <dbReference type="NCBI Taxonomy" id="280699"/>
    <lineage>
        <taxon>Eukaryota</taxon>
        <taxon>Rhodophyta</taxon>
        <taxon>Bangiophyceae</taxon>
        <taxon>Cyanidiales</taxon>
        <taxon>Cyanidiaceae</taxon>
        <taxon>Cyanidioschyzon</taxon>
    </lineage>
</organism>
<keyword evidence="2" id="KW-1185">Reference proteome</keyword>
<dbReference type="KEGG" id="cme:CymeCp099"/>
<protein>
    <submittedName>
        <fullName evidence="1">Uncharacterized protein</fullName>
    </submittedName>
</protein>
<dbReference type="Proteomes" id="UP000007014">
    <property type="component" value="Chloroplast"/>
</dbReference>
<dbReference type="EMBL" id="AB002583">
    <property type="protein sequence ID" value="BAC76193.1"/>
    <property type="molecule type" value="Genomic_DNA"/>
</dbReference>
<name>Q85FZ9_CYAM1</name>
<evidence type="ECO:0000313" key="1">
    <source>
        <dbReference type="EMBL" id="BAC76193.1"/>
    </source>
</evidence>
<proteinExistence type="predicted"/>
<sequence>MTPAASVCSRYTISSIVCKSFIKQAQGWVSLSLDDYEWNLIHIATVCSSFWFWYRLGLRKGKGFAEVKSDHLPAIHVYLAIGWNMMNQRAAKGLMEKEMILTHVRTWSESYWTLIYEEGKQIVCVSCGWENKCPFVAM</sequence>
<geneLocation type="chloroplast" evidence="1"/>